<dbReference type="EMBL" id="FOOH01000016">
    <property type="protein sequence ID" value="SFF95341.1"/>
    <property type="molecule type" value="Genomic_DNA"/>
</dbReference>
<reference evidence="2" key="1">
    <citation type="submission" date="2016-10" db="EMBL/GenBank/DDBJ databases">
        <authorList>
            <person name="Varghese N."/>
            <person name="Submissions S."/>
        </authorList>
    </citation>
    <scope>NUCLEOTIDE SEQUENCE [LARGE SCALE GENOMIC DNA]</scope>
    <source>
        <strain evidence="2">DSM 23515</strain>
    </source>
</reference>
<dbReference type="AlphaFoldDB" id="A0A1I2N1R8"/>
<dbReference type="InterPro" id="IPR043766">
    <property type="entry name" value="BfmA-like"/>
</dbReference>
<protein>
    <submittedName>
        <fullName evidence="1">Uncharacterized protein</fullName>
    </submittedName>
</protein>
<proteinExistence type="predicted"/>
<dbReference type="Proteomes" id="UP000199116">
    <property type="component" value="Unassembled WGS sequence"/>
</dbReference>
<sequence>MYITITSQKLGANYAQSAAGFVDCPEKENQLPGMEKDQEFIFNQKENSISPEEVAKEVDTNTAKLETK</sequence>
<gene>
    <name evidence="1" type="ORF">SAMN04488033_11637</name>
</gene>
<organism evidence="1 2">
    <name type="scientific">Salegentibacter agarivorans</name>
    <dbReference type="NCBI Taxonomy" id="345907"/>
    <lineage>
        <taxon>Bacteria</taxon>
        <taxon>Pseudomonadati</taxon>
        <taxon>Bacteroidota</taxon>
        <taxon>Flavobacteriia</taxon>
        <taxon>Flavobacteriales</taxon>
        <taxon>Flavobacteriaceae</taxon>
        <taxon>Salegentibacter</taxon>
    </lineage>
</organism>
<dbReference type="RefSeq" id="WP_093305125.1">
    <property type="nucleotide sequence ID" value="NZ_FOOH01000016.1"/>
</dbReference>
<name>A0A1I2N1R8_9FLAO</name>
<dbReference type="Pfam" id="PF18976">
    <property type="entry name" value="DUF5712"/>
    <property type="match status" value="1"/>
</dbReference>
<evidence type="ECO:0000313" key="1">
    <source>
        <dbReference type="EMBL" id="SFF95341.1"/>
    </source>
</evidence>
<keyword evidence="2" id="KW-1185">Reference proteome</keyword>
<evidence type="ECO:0000313" key="2">
    <source>
        <dbReference type="Proteomes" id="UP000199116"/>
    </source>
</evidence>
<accession>A0A1I2N1R8</accession>